<sequence length="99" mass="10857">MWYILIKFIESNISTNRTYSSFFPLPTSTKQHLDEQKPKSGHPPTMSTHGSSTSWSSPSSVAILLTVSLSSSSLSLLPVATICSSNDRTSNPILQSQKR</sequence>
<dbReference type="Proteomes" id="UP000663838">
    <property type="component" value="Unassembled WGS sequence"/>
</dbReference>
<accession>A0A820JMJ4</accession>
<dbReference type="EMBL" id="CAJOBS010001127">
    <property type="protein sequence ID" value="CAF4691570.1"/>
    <property type="molecule type" value="Genomic_DNA"/>
</dbReference>
<reference evidence="2" key="1">
    <citation type="submission" date="2021-02" db="EMBL/GenBank/DDBJ databases">
        <authorList>
            <person name="Nowell W R."/>
        </authorList>
    </citation>
    <scope>NUCLEOTIDE SEQUENCE</scope>
</reference>
<feature type="compositionally biased region" description="Low complexity" evidence="1">
    <location>
        <begin position="45"/>
        <end position="57"/>
    </location>
</feature>
<evidence type="ECO:0000313" key="2">
    <source>
        <dbReference type="EMBL" id="CAF4328587.1"/>
    </source>
</evidence>
<comment type="caution">
    <text evidence="2">The sequence shown here is derived from an EMBL/GenBank/DDBJ whole genome shotgun (WGS) entry which is preliminary data.</text>
</comment>
<proteinExistence type="predicted"/>
<evidence type="ECO:0000256" key="1">
    <source>
        <dbReference type="SAM" id="MobiDB-lite"/>
    </source>
</evidence>
<dbReference type="Proteomes" id="UP000663848">
    <property type="component" value="Unassembled WGS sequence"/>
</dbReference>
<name>A0A820JMJ4_9BILA</name>
<dbReference type="AlphaFoldDB" id="A0A820JMJ4"/>
<dbReference type="EMBL" id="CAJOBR010001104">
    <property type="protein sequence ID" value="CAF4578332.1"/>
    <property type="molecule type" value="Genomic_DNA"/>
</dbReference>
<evidence type="ECO:0000313" key="4">
    <source>
        <dbReference type="EMBL" id="CAF4691570.1"/>
    </source>
</evidence>
<dbReference type="EMBL" id="CAJOBO010001033">
    <property type="protein sequence ID" value="CAF4328587.1"/>
    <property type="molecule type" value="Genomic_DNA"/>
</dbReference>
<organism evidence="2 5">
    <name type="scientific">Rotaria socialis</name>
    <dbReference type="NCBI Taxonomy" id="392032"/>
    <lineage>
        <taxon>Eukaryota</taxon>
        <taxon>Metazoa</taxon>
        <taxon>Spiralia</taxon>
        <taxon>Gnathifera</taxon>
        <taxon>Rotifera</taxon>
        <taxon>Eurotatoria</taxon>
        <taxon>Bdelloidea</taxon>
        <taxon>Philodinida</taxon>
        <taxon>Philodinidae</taxon>
        <taxon>Rotaria</taxon>
    </lineage>
</organism>
<feature type="region of interest" description="Disordered" evidence="1">
    <location>
        <begin position="29"/>
        <end position="57"/>
    </location>
</feature>
<evidence type="ECO:0000313" key="3">
    <source>
        <dbReference type="EMBL" id="CAF4578332.1"/>
    </source>
</evidence>
<protein>
    <submittedName>
        <fullName evidence="2">Uncharacterized protein</fullName>
    </submittedName>
</protein>
<gene>
    <name evidence="2" type="ORF">HFQ381_LOCUS15299</name>
    <name evidence="3" type="ORF">QYT958_LOCUS10102</name>
    <name evidence="4" type="ORF">TOA249_LOCUS16486</name>
</gene>
<dbReference type="Proteomes" id="UP000663851">
    <property type="component" value="Unassembled WGS sequence"/>
</dbReference>
<evidence type="ECO:0000313" key="5">
    <source>
        <dbReference type="Proteomes" id="UP000663851"/>
    </source>
</evidence>